<accession>A0A4Z0Y6C4</accession>
<reference evidence="2 3" key="1">
    <citation type="submission" date="2019-04" db="EMBL/GenBank/DDBJ databases">
        <authorList>
            <person name="Poehlein A."/>
            <person name="Bengelsdorf F.R."/>
            <person name="Duerre P."/>
            <person name="Daniel R."/>
        </authorList>
    </citation>
    <scope>NUCLEOTIDE SEQUENCE [LARGE SCALE GENOMIC DNA]</scope>
    <source>
        <strain evidence="2 3">BS-1</strain>
    </source>
</reference>
<evidence type="ECO:0000313" key="2">
    <source>
        <dbReference type="EMBL" id="TGJ75448.1"/>
    </source>
</evidence>
<dbReference type="AlphaFoldDB" id="A0A4Z0Y6C4"/>
<proteinExistence type="predicted"/>
<organism evidence="2 3">
    <name type="scientific">Caproiciproducens galactitolivorans</name>
    <dbReference type="NCBI Taxonomy" id="642589"/>
    <lineage>
        <taxon>Bacteria</taxon>
        <taxon>Bacillati</taxon>
        <taxon>Bacillota</taxon>
        <taxon>Clostridia</taxon>
        <taxon>Eubacteriales</taxon>
        <taxon>Acutalibacteraceae</taxon>
        <taxon>Caproiciproducens</taxon>
    </lineage>
</organism>
<dbReference type="EMBL" id="SRMQ01000017">
    <property type="protein sequence ID" value="TGJ75448.1"/>
    <property type="molecule type" value="Genomic_DNA"/>
</dbReference>
<feature type="domain" description="HTH-like" evidence="1">
    <location>
        <begin position="45"/>
        <end position="93"/>
    </location>
</feature>
<protein>
    <recommendedName>
        <fullName evidence="1">HTH-like domain-containing protein</fullName>
    </recommendedName>
</protein>
<evidence type="ECO:0000259" key="1">
    <source>
        <dbReference type="Pfam" id="PF13276"/>
    </source>
</evidence>
<gene>
    <name evidence="2" type="ORF">CAGA_23970</name>
</gene>
<evidence type="ECO:0000313" key="3">
    <source>
        <dbReference type="Proteomes" id="UP000297714"/>
    </source>
</evidence>
<name>A0A4Z0Y6C4_9FIRM</name>
<dbReference type="InterPro" id="IPR025948">
    <property type="entry name" value="HTH-like_dom"/>
</dbReference>
<sequence length="139" mass="16516">MKLKYRVIERFRGKYNIEAMCNALEVSRSGYYAWRNRQTKAAKDQWLTDLILDCQQRCKQTYGCRRVRRWIQRQTGKNVNLKAILRIMRSMTCFHKYVGVGHMCITNKQYINIQICCREYLSNPCPIISGLPILPTFLL</sequence>
<dbReference type="InterPro" id="IPR050900">
    <property type="entry name" value="Transposase_IS3/IS150/IS904"/>
</dbReference>
<dbReference type="PANTHER" id="PTHR46889:SF4">
    <property type="entry name" value="TRANSPOSASE INSO FOR INSERTION SEQUENCE ELEMENT IS911B-RELATED"/>
    <property type="match status" value="1"/>
</dbReference>
<keyword evidence="3" id="KW-1185">Reference proteome</keyword>
<dbReference type="Proteomes" id="UP000297714">
    <property type="component" value="Unassembled WGS sequence"/>
</dbReference>
<comment type="caution">
    <text evidence="2">The sequence shown here is derived from an EMBL/GenBank/DDBJ whole genome shotgun (WGS) entry which is preliminary data.</text>
</comment>
<dbReference type="Pfam" id="PF13276">
    <property type="entry name" value="HTH_21"/>
    <property type="match status" value="1"/>
</dbReference>
<dbReference type="PANTHER" id="PTHR46889">
    <property type="entry name" value="TRANSPOSASE INSF FOR INSERTION SEQUENCE IS3B-RELATED"/>
    <property type="match status" value="1"/>
</dbReference>
<dbReference type="OrthoDB" id="9813957at2"/>